<dbReference type="FunFam" id="3.40.640.10:FF:000021">
    <property type="entry name" value="Glutamate-1-semialdehyde 2,1-aminomutase"/>
    <property type="match status" value="1"/>
</dbReference>
<evidence type="ECO:0000313" key="9">
    <source>
        <dbReference type="EMBL" id="QHI71525.1"/>
    </source>
</evidence>
<dbReference type="Pfam" id="PF00202">
    <property type="entry name" value="Aminotran_3"/>
    <property type="match status" value="1"/>
</dbReference>
<dbReference type="Gene3D" id="3.40.640.10">
    <property type="entry name" value="Type I PLP-dependent aspartate aminotransferase-like (Major domain)"/>
    <property type="match status" value="1"/>
</dbReference>
<dbReference type="InterPro" id="IPR049704">
    <property type="entry name" value="Aminotrans_3_PPA_site"/>
</dbReference>
<accession>A0A6P1MKJ3</accession>
<dbReference type="NCBIfam" id="NF000818">
    <property type="entry name" value="PRK00062.1"/>
    <property type="match status" value="1"/>
</dbReference>
<dbReference type="InterPro" id="IPR015424">
    <property type="entry name" value="PyrdxlP-dep_Trfase"/>
</dbReference>
<name>A0A6P1MKJ3_9FIRM</name>
<evidence type="ECO:0000256" key="2">
    <source>
        <dbReference type="ARBA" id="ARBA00001933"/>
    </source>
</evidence>
<keyword evidence="7 8" id="KW-0627">Porphyrin biosynthesis</keyword>
<dbReference type="InterPro" id="IPR005814">
    <property type="entry name" value="Aminotrans_3"/>
</dbReference>
<dbReference type="RefSeq" id="WP_162361300.1">
    <property type="nucleotide sequence ID" value="NZ_CP047591.1"/>
</dbReference>
<evidence type="ECO:0000256" key="6">
    <source>
        <dbReference type="ARBA" id="ARBA00023235"/>
    </source>
</evidence>
<dbReference type="KEGG" id="amic:Ami3637_03230"/>
<dbReference type="SUPFAM" id="SSF53383">
    <property type="entry name" value="PLP-dependent transferases"/>
    <property type="match status" value="1"/>
</dbReference>
<keyword evidence="10" id="KW-1185">Reference proteome</keyword>
<evidence type="ECO:0000256" key="7">
    <source>
        <dbReference type="ARBA" id="ARBA00023244"/>
    </source>
</evidence>
<dbReference type="GO" id="GO:0006782">
    <property type="term" value="P:protoporphyrinogen IX biosynthetic process"/>
    <property type="evidence" value="ECO:0007669"/>
    <property type="project" value="UniProtKB-UniRule"/>
</dbReference>
<evidence type="ECO:0000256" key="1">
    <source>
        <dbReference type="ARBA" id="ARBA00001579"/>
    </source>
</evidence>
<feature type="modified residue" description="N6-(pyridoxal phosphate)lysine" evidence="8">
    <location>
        <position position="271"/>
    </location>
</feature>
<gene>
    <name evidence="8 9" type="primary">hemL</name>
    <name evidence="9" type="ORF">Ami3637_03230</name>
</gene>
<dbReference type="InterPro" id="IPR015421">
    <property type="entry name" value="PyrdxlP-dep_Trfase_major"/>
</dbReference>
<keyword evidence="5 8" id="KW-0663">Pyridoxal phosphate</keyword>
<dbReference type="GO" id="GO:0008483">
    <property type="term" value="F:transaminase activity"/>
    <property type="evidence" value="ECO:0007669"/>
    <property type="project" value="InterPro"/>
</dbReference>
<dbReference type="GO" id="GO:0042286">
    <property type="term" value="F:glutamate-1-semialdehyde 2,1-aminomutase activity"/>
    <property type="evidence" value="ECO:0007669"/>
    <property type="project" value="UniProtKB-UniRule"/>
</dbReference>
<comment type="subcellular location">
    <subcellularLocation>
        <location evidence="8">Cytoplasm</location>
    </subcellularLocation>
</comment>
<dbReference type="AlphaFoldDB" id="A0A6P1MKJ3"/>
<evidence type="ECO:0000313" key="10">
    <source>
        <dbReference type="Proteomes" id="UP000463883"/>
    </source>
</evidence>
<dbReference type="InterPro" id="IPR004639">
    <property type="entry name" value="4pyrrol_synth_GluAld_NH2Trfase"/>
</dbReference>
<keyword evidence="6 8" id="KW-0413">Isomerase</keyword>
<dbReference type="PANTHER" id="PTHR43713:SF3">
    <property type="entry name" value="GLUTAMATE-1-SEMIALDEHYDE 2,1-AMINOMUTASE 1, CHLOROPLASTIC-RELATED"/>
    <property type="match status" value="1"/>
</dbReference>
<comment type="catalytic activity">
    <reaction evidence="1 8">
        <text>(S)-4-amino-5-oxopentanoate = 5-aminolevulinate</text>
        <dbReference type="Rhea" id="RHEA:14265"/>
        <dbReference type="ChEBI" id="CHEBI:57501"/>
        <dbReference type="ChEBI" id="CHEBI:356416"/>
        <dbReference type="EC" id="5.4.3.8"/>
    </reaction>
</comment>
<protein>
    <recommendedName>
        <fullName evidence="8">Glutamate-1-semialdehyde 2,1-aminomutase</fullName>
        <shortName evidence="8">GSA</shortName>
        <ecNumber evidence="8">5.4.3.8</ecNumber>
    </recommendedName>
    <alternativeName>
        <fullName evidence="8">Glutamate-1-semialdehyde aminotransferase</fullName>
        <shortName evidence="8">GSA-AT</shortName>
    </alternativeName>
</protein>
<dbReference type="PANTHER" id="PTHR43713">
    <property type="entry name" value="GLUTAMATE-1-SEMIALDEHYDE 2,1-AMINOMUTASE"/>
    <property type="match status" value="1"/>
</dbReference>
<dbReference type="UniPathway" id="UPA00251">
    <property type="reaction ID" value="UER00317"/>
</dbReference>
<dbReference type="Proteomes" id="UP000463883">
    <property type="component" value="Chromosome"/>
</dbReference>
<dbReference type="PROSITE" id="PS00600">
    <property type="entry name" value="AA_TRANSFER_CLASS_3"/>
    <property type="match status" value="1"/>
</dbReference>
<dbReference type="EC" id="5.4.3.8" evidence="8"/>
<keyword evidence="8" id="KW-0963">Cytoplasm</keyword>
<dbReference type="InterPro" id="IPR015422">
    <property type="entry name" value="PyrdxlP-dep_Trfase_small"/>
</dbReference>
<evidence type="ECO:0000256" key="3">
    <source>
        <dbReference type="ARBA" id="ARBA00004819"/>
    </source>
</evidence>
<evidence type="ECO:0000256" key="8">
    <source>
        <dbReference type="HAMAP-Rule" id="MF_00375"/>
    </source>
</evidence>
<dbReference type="HAMAP" id="MF_00375">
    <property type="entry name" value="HemL_aminotrans_3"/>
    <property type="match status" value="1"/>
</dbReference>
<comment type="cofactor">
    <cofactor evidence="2 8">
        <name>pyridoxal 5'-phosphate</name>
        <dbReference type="ChEBI" id="CHEBI:597326"/>
    </cofactor>
</comment>
<reference evidence="9 10" key="1">
    <citation type="submission" date="2020-01" db="EMBL/GenBank/DDBJ databases">
        <title>Genomic analysis of Aminipila sp. CBA3637.</title>
        <authorList>
            <person name="Kim Y.B."/>
            <person name="Roh S.W."/>
        </authorList>
    </citation>
    <scope>NUCLEOTIDE SEQUENCE [LARGE SCALE GENOMIC DNA]</scope>
    <source>
        <strain evidence="9 10">CBA3637</strain>
    </source>
</reference>
<organism evidence="9 10">
    <name type="scientific">Aminipila terrae</name>
    <dbReference type="NCBI Taxonomy" id="2697030"/>
    <lineage>
        <taxon>Bacteria</taxon>
        <taxon>Bacillati</taxon>
        <taxon>Bacillota</taxon>
        <taxon>Clostridia</taxon>
        <taxon>Peptostreptococcales</taxon>
        <taxon>Anaerovoracaceae</taxon>
        <taxon>Aminipila</taxon>
    </lineage>
</organism>
<dbReference type="NCBIfam" id="TIGR00713">
    <property type="entry name" value="hemL"/>
    <property type="match status" value="1"/>
</dbReference>
<proteinExistence type="inferred from homology"/>
<comment type="pathway">
    <text evidence="3">Porphyrin-containing compound metabolism; protoporphyrin-IX biosynthesis; 5-aminolevulinate from L-glutamyl-tRNA(Glu): step 2/2.</text>
</comment>
<dbReference type="CDD" id="cd00610">
    <property type="entry name" value="OAT_like"/>
    <property type="match status" value="1"/>
</dbReference>
<dbReference type="Gene3D" id="3.90.1150.10">
    <property type="entry name" value="Aspartate Aminotransferase, domain 1"/>
    <property type="match status" value="1"/>
</dbReference>
<dbReference type="GO" id="GO:0030170">
    <property type="term" value="F:pyridoxal phosphate binding"/>
    <property type="evidence" value="ECO:0007669"/>
    <property type="project" value="InterPro"/>
</dbReference>
<sequence>MLNSKTDKSERLFTEAKKYIPGGVNSPARAFQAVGTTPRFIEKADAQFIYDADGNKYIDYIGSWGPMILGNNNPGVLKAVQETILNGLSFGAATEREITMAKLVCEMVPCFEMVRMVNSGTEATMSALRTARGYTGRSKIIKFEGCYHGHSDGLLVKAGSALIAEGGSPDSAGVTENCAKDTLTAKYNDMDSVEKLFQEYRDDIAAVIIEPVAANMGVVLPKDGFLKQLREICDINKTVLIFDEVITGFRLAPGGAQELFGVTPDMATFGKIIGGGMPVGAYGGKREIMECVAPVGKVYQAGTLSGNPVAMAAGIMQLTNLKENPDIYEHINTLGEKLYGGLAEIVKTAKADCTVNHIGSIGTLFFTGGPVTDYISARKSDLKQYAKYFQHMLNNGSYFAPAQFEAMFISNAHTELEIKKTLDDAAKFFNI</sequence>
<comment type="similarity">
    <text evidence="4 8">Belongs to the class-III pyridoxal-phosphate-dependent aminotransferase family. HemL subfamily.</text>
</comment>
<comment type="subunit">
    <text evidence="8">Homodimer.</text>
</comment>
<evidence type="ECO:0000256" key="5">
    <source>
        <dbReference type="ARBA" id="ARBA00022898"/>
    </source>
</evidence>
<evidence type="ECO:0000256" key="4">
    <source>
        <dbReference type="ARBA" id="ARBA00008981"/>
    </source>
</evidence>
<dbReference type="EMBL" id="CP047591">
    <property type="protein sequence ID" value="QHI71525.1"/>
    <property type="molecule type" value="Genomic_DNA"/>
</dbReference>
<dbReference type="GO" id="GO:0005737">
    <property type="term" value="C:cytoplasm"/>
    <property type="evidence" value="ECO:0007669"/>
    <property type="project" value="UniProtKB-SubCell"/>
</dbReference>